<dbReference type="AlphaFoldDB" id="N6U7E4"/>
<feature type="region of interest" description="Disordered" evidence="1">
    <location>
        <begin position="1"/>
        <end position="81"/>
    </location>
</feature>
<protein>
    <submittedName>
        <fullName evidence="2">Uncharacterized protein</fullName>
    </submittedName>
</protein>
<organism evidence="2">
    <name type="scientific">Dendroctonus ponderosae</name>
    <name type="common">Mountain pine beetle</name>
    <dbReference type="NCBI Taxonomy" id="77166"/>
    <lineage>
        <taxon>Eukaryota</taxon>
        <taxon>Metazoa</taxon>
        <taxon>Ecdysozoa</taxon>
        <taxon>Arthropoda</taxon>
        <taxon>Hexapoda</taxon>
        <taxon>Insecta</taxon>
        <taxon>Pterygota</taxon>
        <taxon>Neoptera</taxon>
        <taxon>Endopterygota</taxon>
        <taxon>Coleoptera</taxon>
        <taxon>Polyphaga</taxon>
        <taxon>Cucujiformia</taxon>
        <taxon>Curculionidae</taxon>
        <taxon>Scolytinae</taxon>
        <taxon>Dendroctonus</taxon>
    </lineage>
</organism>
<evidence type="ECO:0000256" key="1">
    <source>
        <dbReference type="SAM" id="MobiDB-lite"/>
    </source>
</evidence>
<feature type="non-terminal residue" evidence="2">
    <location>
        <position position="1"/>
    </location>
</feature>
<gene>
    <name evidence="3" type="ORF">D910_09060</name>
    <name evidence="2" type="ORF">YQE_08903</name>
</gene>
<dbReference type="Proteomes" id="UP000030742">
    <property type="component" value="Unassembled WGS sequence"/>
</dbReference>
<dbReference type="EMBL" id="KB741043">
    <property type="protein sequence ID" value="ENN74512.1"/>
    <property type="molecule type" value="Genomic_DNA"/>
</dbReference>
<evidence type="ECO:0000313" key="2">
    <source>
        <dbReference type="EMBL" id="ENN74512.1"/>
    </source>
</evidence>
<sequence length="152" mass="16485">MGSCCSASSSQDQDAASKPQDSRRHQATALSETLLLGTFRRMEDDTLESGSMEIHEETPQNASCEQEAASRLKPSTSSSELSEKALRLAPLDKEQIPKLGSWGYEKYEAYGEPVFIATSGRTSPKPKSSGFMIDVQMLDGIGPDGSIIVEYC</sequence>
<reference evidence="2 4" key="1">
    <citation type="journal article" date="2013" name="Genome Biol.">
        <title>Draft genome of the mountain pine beetle, Dendroctonus ponderosae Hopkins, a major forest pest.</title>
        <authorList>
            <person name="Keeling C.I."/>
            <person name="Yuen M.M."/>
            <person name="Liao N.Y."/>
            <person name="Docking T.R."/>
            <person name="Chan S.K."/>
            <person name="Taylor G.A."/>
            <person name="Palmquist D.L."/>
            <person name="Jackman S.D."/>
            <person name="Nguyen A."/>
            <person name="Li M."/>
            <person name="Henderson H."/>
            <person name="Janes J.K."/>
            <person name="Zhao Y."/>
            <person name="Pandoh P."/>
            <person name="Moore R."/>
            <person name="Sperling F.A."/>
            <person name="Huber D.P."/>
            <person name="Birol I."/>
            <person name="Jones S.J."/>
            <person name="Bohlmann J."/>
        </authorList>
    </citation>
    <scope>NUCLEOTIDE SEQUENCE</scope>
</reference>
<accession>N6U7E4</accession>
<name>N6U7E4_DENPD</name>
<feature type="compositionally biased region" description="Low complexity" evidence="1">
    <location>
        <begin position="1"/>
        <end position="19"/>
    </location>
</feature>
<proteinExistence type="predicted"/>
<evidence type="ECO:0000313" key="4">
    <source>
        <dbReference type="Proteomes" id="UP000030742"/>
    </source>
</evidence>
<evidence type="ECO:0000313" key="3">
    <source>
        <dbReference type="EMBL" id="ERL91734.1"/>
    </source>
</evidence>
<dbReference type="HOGENOM" id="CLU_1724184_0_0_1"/>
<dbReference type="EMBL" id="KB632299">
    <property type="protein sequence ID" value="ERL91734.1"/>
    <property type="molecule type" value="Genomic_DNA"/>
</dbReference>